<dbReference type="AlphaFoldDB" id="A0A1C3X0F4"/>
<feature type="signal peptide" evidence="1">
    <location>
        <begin position="1"/>
        <end position="25"/>
    </location>
</feature>
<organism evidence="2 3">
    <name type="scientific">Bradyrhizobium shewense</name>
    <dbReference type="NCBI Taxonomy" id="1761772"/>
    <lineage>
        <taxon>Bacteria</taxon>
        <taxon>Pseudomonadati</taxon>
        <taxon>Pseudomonadota</taxon>
        <taxon>Alphaproteobacteria</taxon>
        <taxon>Hyphomicrobiales</taxon>
        <taxon>Nitrobacteraceae</taxon>
        <taxon>Bradyrhizobium</taxon>
    </lineage>
</organism>
<dbReference type="RefSeq" id="WP_129590909.1">
    <property type="nucleotide sequence ID" value="NZ_FMAI01000011.1"/>
</dbReference>
<reference evidence="3" key="1">
    <citation type="submission" date="2016-08" db="EMBL/GenBank/DDBJ databases">
        <authorList>
            <person name="Varghese N."/>
            <person name="Submissions Spin"/>
        </authorList>
    </citation>
    <scope>NUCLEOTIDE SEQUENCE [LARGE SCALE GENOMIC DNA]</scope>
    <source>
        <strain evidence="3">ERR11</strain>
    </source>
</reference>
<evidence type="ECO:0000256" key="1">
    <source>
        <dbReference type="SAM" id="SignalP"/>
    </source>
</evidence>
<evidence type="ECO:0000313" key="2">
    <source>
        <dbReference type="EMBL" id="SCB45762.1"/>
    </source>
</evidence>
<sequence length="92" mass="9979">MKVRFVLISALAFGVLPVGFSVSLAQTAGETPPGMLAAQIRMQGFACDKPLGASKDTKRSKPDHDVWVLRCGNATYRVSRFPDMAARVKALR</sequence>
<name>A0A1C3X0F4_9BRAD</name>
<feature type="chain" id="PRO_5008686060" description="Peptidase propeptide and YPEB domain-containing protein" evidence="1">
    <location>
        <begin position="26"/>
        <end position="92"/>
    </location>
</feature>
<evidence type="ECO:0008006" key="4">
    <source>
        <dbReference type="Google" id="ProtNLM"/>
    </source>
</evidence>
<keyword evidence="1" id="KW-0732">Signal</keyword>
<keyword evidence="3" id="KW-1185">Reference proteome</keyword>
<accession>A0A1C3X0F4</accession>
<proteinExistence type="predicted"/>
<protein>
    <recommendedName>
        <fullName evidence="4">Peptidase propeptide and YPEB domain-containing protein</fullName>
    </recommendedName>
</protein>
<evidence type="ECO:0000313" key="3">
    <source>
        <dbReference type="Proteomes" id="UP000199184"/>
    </source>
</evidence>
<dbReference type="EMBL" id="FMAI01000011">
    <property type="protein sequence ID" value="SCB45762.1"/>
    <property type="molecule type" value="Genomic_DNA"/>
</dbReference>
<gene>
    <name evidence="2" type="ORF">GA0061098_1011102</name>
</gene>
<dbReference type="Proteomes" id="UP000199184">
    <property type="component" value="Unassembled WGS sequence"/>
</dbReference>